<evidence type="ECO:0000313" key="3">
    <source>
        <dbReference type="Proteomes" id="UP000217265"/>
    </source>
</evidence>
<keyword evidence="3" id="KW-1185">Reference proteome</keyword>
<feature type="transmembrane region" description="Helical" evidence="1">
    <location>
        <begin position="34"/>
        <end position="53"/>
    </location>
</feature>
<proteinExistence type="predicted"/>
<protein>
    <submittedName>
        <fullName evidence="2">Uncharacterized protein</fullName>
    </submittedName>
</protein>
<feature type="transmembrane region" description="Helical" evidence="1">
    <location>
        <begin position="65"/>
        <end position="83"/>
    </location>
</feature>
<dbReference type="KEGG" id="vbh:CMV30_06160"/>
<reference evidence="2 3" key="1">
    <citation type="submission" date="2017-09" db="EMBL/GenBank/DDBJ databases">
        <title>Complete genome sequence of Verrucomicrobial strain HZ-65, isolated from freshwater.</title>
        <authorList>
            <person name="Choi A."/>
        </authorList>
    </citation>
    <scope>NUCLEOTIDE SEQUENCE [LARGE SCALE GENOMIC DNA]</scope>
    <source>
        <strain evidence="2 3">HZ-65</strain>
    </source>
</reference>
<keyword evidence="1" id="KW-1133">Transmembrane helix</keyword>
<organism evidence="2 3">
    <name type="scientific">Nibricoccus aquaticus</name>
    <dbReference type="NCBI Taxonomy" id="2576891"/>
    <lineage>
        <taxon>Bacteria</taxon>
        <taxon>Pseudomonadati</taxon>
        <taxon>Verrucomicrobiota</taxon>
        <taxon>Opitutia</taxon>
        <taxon>Opitutales</taxon>
        <taxon>Opitutaceae</taxon>
        <taxon>Nibricoccus</taxon>
    </lineage>
</organism>
<keyword evidence="1" id="KW-0472">Membrane</keyword>
<gene>
    <name evidence="2" type="ORF">CMV30_06160</name>
</gene>
<dbReference type="EMBL" id="CP023344">
    <property type="protein sequence ID" value="ATC63570.1"/>
    <property type="molecule type" value="Genomic_DNA"/>
</dbReference>
<feature type="transmembrane region" description="Helical" evidence="1">
    <location>
        <begin position="104"/>
        <end position="123"/>
    </location>
</feature>
<evidence type="ECO:0000313" key="2">
    <source>
        <dbReference type="EMBL" id="ATC63570.1"/>
    </source>
</evidence>
<accession>A0A290Q8R3</accession>
<evidence type="ECO:0000256" key="1">
    <source>
        <dbReference type="SAM" id="Phobius"/>
    </source>
</evidence>
<keyword evidence="1" id="KW-0812">Transmembrane</keyword>
<dbReference type="InterPro" id="IPR046580">
    <property type="entry name" value="DUF6640"/>
</dbReference>
<dbReference type="Proteomes" id="UP000217265">
    <property type="component" value="Chromosome"/>
</dbReference>
<dbReference type="Pfam" id="PF20345">
    <property type="entry name" value="DUF6640"/>
    <property type="match status" value="1"/>
</dbReference>
<name>A0A290Q8R3_9BACT</name>
<sequence>MITMATIAYGVGPFITDMNKTHLLHPGWTGHARFHLFWAASSQLAVASVALWLLWGAGGLQQCQLAVYLGLAMNSGFFAALLFKKYYRGALHDPQGIRPILGKIDGNILAVIAIVALLLAGWGCLD</sequence>
<dbReference type="AlphaFoldDB" id="A0A290Q8R3"/>